<evidence type="ECO:0000313" key="2">
    <source>
        <dbReference type="Proteomes" id="UP001321749"/>
    </source>
</evidence>
<organism evidence="1 2">
    <name type="scientific">Cladorrhinum samala</name>
    <dbReference type="NCBI Taxonomy" id="585594"/>
    <lineage>
        <taxon>Eukaryota</taxon>
        <taxon>Fungi</taxon>
        <taxon>Dikarya</taxon>
        <taxon>Ascomycota</taxon>
        <taxon>Pezizomycotina</taxon>
        <taxon>Sordariomycetes</taxon>
        <taxon>Sordariomycetidae</taxon>
        <taxon>Sordariales</taxon>
        <taxon>Podosporaceae</taxon>
        <taxon>Cladorrhinum</taxon>
    </lineage>
</organism>
<dbReference type="InterPro" id="IPR053137">
    <property type="entry name" value="NLR-like"/>
</dbReference>
<dbReference type="Pfam" id="PF13374">
    <property type="entry name" value="TPR_10"/>
    <property type="match status" value="1"/>
</dbReference>
<dbReference type="Gene3D" id="1.25.40.10">
    <property type="entry name" value="Tetratricopeptide repeat domain"/>
    <property type="match status" value="1"/>
</dbReference>
<accession>A0AAV9HRA2</accession>
<dbReference type="PANTHER" id="PTHR46082">
    <property type="entry name" value="ATP/GTP-BINDING PROTEIN-RELATED"/>
    <property type="match status" value="1"/>
</dbReference>
<proteinExistence type="predicted"/>
<dbReference type="AlphaFoldDB" id="A0AAV9HRA2"/>
<comment type="caution">
    <text evidence="1">The sequence shown here is derived from an EMBL/GenBank/DDBJ whole genome shotgun (WGS) entry which is preliminary data.</text>
</comment>
<dbReference type="EMBL" id="MU864962">
    <property type="protein sequence ID" value="KAK4463264.1"/>
    <property type="molecule type" value="Genomic_DNA"/>
</dbReference>
<dbReference type="InterPro" id="IPR011990">
    <property type="entry name" value="TPR-like_helical_dom_sf"/>
</dbReference>
<protein>
    <submittedName>
        <fullName evidence="1">Uncharacterized protein</fullName>
    </submittedName>
</protein>
<gene>
    <name evidence="1" type="ORF">QBC42DRAFT_325023</name>
</gene>
<reference evidence="1" key="2">
    <citation type="submission" date="2023-06" db="EMBL/GenBank/DDBJ databases">
        <authorList>
            <consortium name="Lawrence Berkeley National Laboratory"/>
            <person name="Mondo S.J."/>
            <person name="Hensen N."/>
            <person name="Bonometti L."/>
            <person name="Westerberg I."/>
            <person name="Brannstrom I.O."/>
            <person name="Guillou S."/>
            <person name="Cros-Aarteil S."/>
            <person name="Calhoun S."/>
            <person name="Haridas S."/>
            <person name="Kuo A."/>
            <person name="Pangilinan J."/>
            <person name="Riley R."/>
            <person name="Labutti K."/>
            <person name="Andreopoulos B."/>
            <person name="Lipzen A."/>
            <person name="Chen C."/>
            <person name="Yanf M."/>
            <person name="Daum C."/>
            <person name="Ng V."/>
            <person name="Clum A."/>
            <person name="Steindorff A."/>
            <person name="Ohm R."/>
            <person name="Martin F."/>
            <person name="Silar P."/>
            <person name="Natvig D."/>
            <person name="Lalanne C."/>
            <person name="Gautier V."/>
            <person name="Ament-Velasquez S.L."/>
            <person name="Kruys A."/>
            <person name="Hutchinson M.I."/>
            <person name="Powell A.J."/>
            <person name="Barry K."/>
            <person name="Miller A.N."/>
            <person name="Grigoriev I.V."/>
            <person name="Debuchy R."/>
            <person name="Gladieux P."/>
            <person name="Thoren M.H."/>
            <person name="Johannesson H."/>
        </authorList>
    </citation>
    <scope>NUCLEOTIDE SEQUENCE</scope>
    <source>
        <strain evidence="1">PSN324</strain>
    </source>
</reference>
<keyword evidence="2" id="KW-1185">Reference proteome</keyword>
<dbReference type="Proteomes" id="UP001321749">
    <property type="component" value="Unassembled WGS sequence"/>
</dbReference>
<dbReference type="PANTHER" id="PTHR46082:SF6">
    <property type="entry name" value="AAA+ ATPASE DOMAIN-CONTAINING PROTEIN-RELATED"/>
    <property type="match status" value="1"/>
</dbReference>
<name>A0AAV9HRA2_9PEZI</name>
<sequence length="208" mass="22850">MLNQAVGPDHPKTIFSSSVYTSPLFEADRLARSQELIREAFQRSERVFGVDNLLTLSCKVQLAVVLISMGNADQGTSLLREACEGIAQTVGQEHPVVFANKSVLAITLIGAPATKDEGFLLLQHCLDTQTKTFGIDNRTTLVTAARLVLCLWKDSRTSEALALCEKILTALPDGPRRSNKHSQVEIRKIEELKLRILADSSEEVYLSG</sequence>
<reference evidence="1" key="1">
    <citation type="journal article" date="2023" name="Mol. Phylogenet. Evol.">
        <title>Genome-scale phylogeny and comparative genomics of the fungal order Sordariales.</title>
        <authorList>
            <person name="Hensen N."/>
            <person name="Bonometti L."/>
            <person name="Westerberg I."/>
            <person name="Brannstrom I.O."/>
            <person name="Guillou S."/>
            <person name="Cros-Aarteil S."/>
            <person name="Calhoun S."/>
            <person name="Haridas S."/>
            <person name="Kuo A."/>
            <person name="Mondo S."/>
            <person name="Pangilinan J."/>
            <person name="Riley R."/>
            <person name="LaButti K."/>
            <person name="Andreopoulos B."/>
            <person name="Lipzen A."/>
            <person name="Chen C."/>
            <person name="Yan M."/>
            <person name="Daum C."/>
            <person name="Ng V."/>
            <person name="Clum A."/>
            <person name="Steindorff A."/>
            <person name="Ohm R.A."/>
            <person name="Martin F."/>
            <person name="Silar P."/>
            <person name="Natvig D.O."/>
            <person name="Lalanne C."/>
            <person name="Gautier V."/>
            <person name="Ament-Velasquez S.L."/>
            <person name="Kruys A."/>
            <person name="Hutchinson M.I."/>
            <person name="Powell A.J."/>
            <person name="Barry K."/>
            <person name="Miller A.N."/>
            <person name="Grigoriev I.V."/>
            <person name="Debuchy R."/>
            <person name="Gladieux P."/>
            <person name="Hiltunen Thoren M."/>
            <person name="Johannesson H."/>
        </authorList>
    </citation>
    <scope>NUCLEOTIDE SEQUENCE</scope>
    <source>
        <strain evidence="1">PSN324</strain>
    </source>
</reference>
<evidence type="ECO:0000313" key="1">
    <source>
        <dbReference type="EMBL" id="KAK4463264.1"/>
    </source>
</evidence>